<evidence type="ECO:0000313" key="2">
    <source>
        <dbReference type="EMBL" id="KAG8458667.1"/>
    </source>
</evidence>
<feature type="compositionally biased region" description="Pro residues" evidence="1">
    <location>
        <begin position="52"/>
        <end position="65"/>
    </location>
</feature>
<reference evidence="2" key="1">
    <citation type="submission" date="2021-05" db="EMBL/GenBank/DDBJ databases">
        <title>The genome of the haptophyte Pavlova lutheri (Diacronema luteri, Pavlovales) - a model for lipid biosynthesis in eukaryotic algae.</title>
        <authorList>
            <person name="Hulatt C.J."/>
            <person name="Posewitz M.C."/>
        </authorList>
    </citation>
    <scope>NUCLEOTIDE SEQUENCE</scope>
    <source>
        <strain evidence="2">NIVA-4/92</strain>
    </source>
</reference>
<accession>A0A8J5X8X3</accession>
<proteinExistence type="predicted"/>
<evidence type="ECO:0000256" key="1">
    <source>
        <dbReference type="SAM" id="MobiDB-lite"/>
    </source>
</evidence>
<feature type="region of interest" description="Disordered" evidence="1">
    <location>
        <begin position="46"/>
        <end position="105"/>
    </location>
</feature>
<dbReference type="Proteomes" id="UP000751190">
    <property type="component" value="Unassembled WGS sequence"/>
</dbReference>
<organism evidence="2 3">
    <name type="scientific">Diacronema lutheri</name>
    <name type="common">Unicellular marine alga</name>
    <name type="synonym">Monochrysis lutheri</name>
    <dbReference type="NCBI Taxonomy" id="2081491"/>
    <lineage>
        <taxon>Eukaryota</taxon>
        <taxon>Haptista</taxon>
        <taxon>Haptophyta</taxon>
        <taxon>Pavlovophyceae</taxon>
        <taxon>Pavlovales</taxon>
        <taxon>Pavlovaceae</taxon>
        <taxon>Diacronema</taxon>
    </lineage>
</organism>
<dbReference type="EMBL" id="JAGTXO010000049">
    <property type="protein sequence ID" value="KAG8458667.1"/>
    <property type="molecule type" value="Genomic_DNA"/>
</dbReference>
<evidence type="ECO:0000313" key="3">
    <source>
        <dbReference type="Proteomes" id="UP000751190"/>
    </source>
</evidence>
<name>A0A8J5X8X3_DIALT</name>
<protein>
    <submittedName>
        <fullName evidence="2">Uncharacterized protein</fullName>
    </submittedName>
</protein>
<sequence>MWPRAIARLASRRALASRRLLSGAGARAPPPTDEQIAEMNREIADFFGDSSAPPPIGDSSAPPPSSAHLIDEHHSTRVEVAGGGRPPALFEALPQGPTPGALARAAADEATVRELRARVRFLESLVHQLVARDK</sequence>
<gene>
    <name evidence="2" type="ORF">KFE25_008464</name>
</gene>
<dbReference type="AlphaFoldDB" id="A0A8J5X8X3"/>
<keyword evidence="3" id="KW-1185">Reference proteome</keyword>
<comment type="caution">
    <text evidence="2">The sequence shown here is derived from an EMBL/GenBank/DDBJ whole genome shotgun (WGS) entry which is preliminary data.</text>
</comment>